<dbReference type="EMBL" id="CVRI01000040">
    <property type="protein sequence ID" value="CRK94702.1"/>
    <property type="molecule type" value="Genomic_DNA"/>
</dbReference>
<dbReference type="GO" id="GO:0008028">
    <property type="term" value="F:monocarboxylic acid transmembrane transporter activity"/>
    <property type="evidence" value="ECO:0007669"/>
    <property type="project" value="TreeGrafter"/>
</dbReference>
<dbReference type="PANTHER" id="PTHR11360:SF229">
    <property type="entry name" value="AGAP007601-PA"/>
    <property type="match status" value="1"/>
</dbReference>
<gene>
    <name evidence="2" type="ORF">CLUMA_CG008202</name>
</gene>
<keyword evidence="1" id="KW-0472">Membrane</keyword>
<dbReference type="AlphaFoldDB" id="A0A1J1I6X5"/>
<keyword evidence="1" id="KW-0812">Transmembrane</keyword>
<feature type="transmembrane region" description="Helical" evidence="1">
    <location>
        <begin position="37"/>
        <end position="58"/>
    </location>
</feature>
<evidence type="ECO:0000313" key="3">
    <source>
        <dbReference type="Proteomes" id="UP000183832"/>
    </source>
</evidence>
<evidence type="ECO:0000256" key="1">
    <source>
        <dbReference type="SAM" id="Phobius"/>
    </source>
</evidence>
<dbReference type="Gene3D" id="1.20.1250.20">
    <property type="entry name" value="MFS general substrate transporter like domains"/>
    <property type="match status" value="1"/>
</dbReference>
<protein>
    <submittedName>
        <fullName evidence="2">CLUMA_CG008202, isoform A</fullName>
    </submittedName>
</protein>
<dbReference type="PANTHER" id="PTHR11360">
    <property type="entry name" value="MONOCARBOXYLATE TRANSPORTER"/>
    <property type="match status" value="1"/>
</dbReference>
<proteinExistence type="predicted"/>
<keyword evidence="1" id="KW-1133">Transmembrane helix</keyword>
<evidence type="ECO:0000313" key="2">
    <source>
        <dbReference type="EMBL" id="CRK94702.1"/>
    </source>
</evidence>
<dbReference type="SUPFAM" id="SSF103473">
    <property type="entry name" value="MFS general substrate transporter"/>
    <property type="match status" value="1"/>
</dbReference>
<organism evidence="2 3">
    <name type="scientific">Clunio marinus</name>
    <dbReference type="NCBI Taxonomy" id="568069"/>
    <lineage>
        <taxon>Eukaryota</taxon>
        <taxon>Metazoa</taxon>
        <taxon>Ecdysozoa</taxon>
        <taxon>Arthropoda</taxon>
        <taxon>Hexapoda</taxon>
        <taxon>Insecta</taxon>
        <taxon>Pterygota</taxon>
        <taxon>Neoptera</taxon>
        <taxon>Endopterygota</taxon>
        <taxon>Diptera</taxon>
        <taxon>Nematocera</taxon>
        <taxon>Chironomoidea</taxon>
        <taxon>Chironomidae</taxon>
        <taxon>Clunio</taxon>
    </lineage>
</organism>
<dbReference type="OrthoDB" id="8055603at2759"/>
<sequence length="162" mass="18064">MKNRAVSLAMTGTRVGQVLLPQVIKLLMPLYGSKGTLLIFAGLALNGVFGALLFHPIHRHATKFNTAFEWCLIKDLRFYILNIGLSSGDDIIVMDASMVLSLLLQKKSKLTTTQTALCLSLLAISNIVSRLTFHFISDLLKLSCRMTFSDIRINWSLNNICY</sequence>
<dbReference type="STRING" id="568069.A0A1J1I6X5"/>
<name>A0A1J1I6X5_9DIPT</name>
<accession>A0A1J1I6X5</accession>
<feature type="transmembrane region" description="Helical" evidence="1">
    <location>
        <begin position="116"/>
        <end position="136"/>
    </location>
</feature>
<keyword evidence="3" id="KW-1185">Reference proteome</keyword>
<dbReference type="InterPro" id="IPR050327">
    <property type="entry name" value="Proton-linked_MCT"/>
</dbReference>
<reference evidence="2 3" key="1">
    <citation type="submission" date="2015-04" db="EMBL/GenBank/DDBJ databases">
        <authorList>
            <person name="Syromyatnikov M.Y."/>
            <person name="Popov V.N."/>
        </authorList>
    </citation>
    <scope>NUCLEOTIDE SEQUENCE [LARGE SCALE GENOMIC DNA]</scope>
</reference>
<dbReference type="InterPro" id="IPR036259">
    <property type="entry name" value="MFS_trans_sf"/>
</dbReference>
<dbReference type="Proteomes" id="UP000183832">
    <property type="component" value="Unassembled WGS sequence"/>
</dbReference>
<feature type="transmembrane region" description="Helical" evidence="1">
    <location>
        <begin position="78"/>
        <end position="104"/>
    </location>
</feature>